<dbReference type="Proteomes" id="UP000018680">
    <property type="component" value="Chromosome"/>
</dbReference>
<dbReference type="eggNOG" id="COG0457">
    <property type="taxonomic scope" value="Bacteria"/>
</dbReference>
<dbReference type="HOGENOM" id="CLU_603936_0_0_12"/>
<dbReference type="EMBL" id="CP006939">
    <property type="protein sequence ID" value="AHC15996.1"/>
    <property type="molecule type" value="Genomic_DNA"/>
</dbReference>
<reference evidence="2 3" key="1">
    <citation type="journal article" date="2015" name="Stand. Genomic Sci.">
        <title>Complete genome sequence and description of Salinispira pacifica gen. nov., sp. nov., a novel spirochaete isolated form a hypersaline microbial mat.</title>
        <authorList>
            <person name="Ben Hania W."/>
            <person name="Joseph M."/>
            <person name="Schumann P."/>
            <person name="Bunk B."/>
            <person name="Fiebig A."/>
            <person name="Sproer C."/>
            <person name="Klenk H.P."/>
            <person name="Fardeau M.L."/>
            <person name="Spring S."/>
        </authorList>
    </citation>
    <scope>NUCLEOTIDE SEQUENCE [LARGE SCALE GENOMIC DNA]</scope>
    <source>
        <strain evidence="2 3">L21-RPul-D2</strain>
    </source>
</reference>
<keyword evidence="1" id="KW-0802">TPR repeat</keyword>
<proteinExistence type="predicted"/>
<dbReference type="AlphaFoldDB" id="V5WLC2"/>
<name>V5WLC2_9SPIO</name>
<dbReference type="SUPFAM" id="SSF48452">
    <property type="entry name" value="TPR-like"/>
    <property type="match status" value="1"/>
</dbReference>
<dbReference type="SMART" id="SM00028">
    <property type="entry name" value="TPR"/>
    <property type="match status" value="2"/>
</dbReference>
<dbReference type="KEGG" id="slr:L21SP2_2644"/>
<dbReference type="InterPro" id="IPR019734">
    <property type="entry name" value="TPR_rpt"/>
</dbReference>
<keyword evidence="3" id="KW-1185">Reference proteome</keyword>
<gene>
    <name evidence="2" type="ORF">L21SP2_2644</name>
</gene>
<dbReference type="OrthoDB" id="9789740at2"/>
<dbReference type="Gene3D" id="1.25.40.10">
    <property type="entry name" value="Tetratricopeptide repeat domain"/>
    <property type="match status" value="1"/>
</dbReference>
<protein>
    <submittedName>
        <fullName evidence="2">Cell surface protein</fullName>
    </submittedName>
</protein>
<evidence type="ECO:0000313" key="2">
    <source>
        <dbReference type="EMBL" id="AHC15996.1"/>
    </source>
</evidence>
<dbReference type="PROSITE" id="PS50005">
    <property type="entry name" value="TPR"/>
    <property type="match status" value="1"/>
</dbReference>
<accession>V5WLC2</accession>
<organism evidence="2 3">
    <name type="scientific">Salinispira pacifica</name>
    <dbReference type="NCBI Taxonomy" id="1307761"/>
    <lineage>
        <taxon>Bacteria</taxon>
        <taxon>Pseudomonadati</taxon>
        <taxon>Spirochaetota</taxon>
        <taxon>Spirochaetia</taxon>
        <taxon>Spirochaetales</taxon>
        <taxon>Spirochaetaceae</taxon>
        <taxon>Salinispira</taxon>
    </lineage>
</organism>
<dbReference type="InterPro" id="IPR011990">
    <property type="entry name" value="TPR-like_helical_dom_sf"/>
</dbReference>
<dbReference type="RefSeq" id="WP_024268897.1">
    <property type="nucleotide sequence ID" value="NC_023035.1"/>
</dbReference>
<sequence length="453" mass="50589">MIPPGESRELPVTINFSREIINSQSADSLGLTLEFSYIRGSRQRRETVTIPLTRLGNNALQWDDDRKIAAYIHTSQDPLIMETSGSVLAGIPRDISDMFQGNIQRAAALFEWMRSREIVYRPDPITPYAGTSVIPEEIDFIQFARETILFRSGDCDDLSVLYASLLEAASISTAFITTPGHIFPALDSGISAEHESGYFADPGMVIRRDGKLWIPVETTILQEGFFRAWQKGAQQWRSTSAQGDADFFTTAESWRMYPPGHPPQTVLSRSIDPEDENGKGASFQEASFSQIRSYRDRQIERLISLRSLENPQNDRDYTRRGIIYARFGLNSRAGTDFREAMNRGESVEPLLHLARLASASGDSSTALEYLSEAVNLQPDNPRVQLALAAEHLLNGDLESARSAYTRLNVLDPRMAERFPLFTDSLQDGSAALRSAGNAASPGLRNYLDSYWSE</sequence>
<evidence type="ECO:0000313" key="3">
    <source>
        <dbReference type="Proteomes" id="UP000018680"/>
    </source>
</evidence>
<evidence type="ECO:0000256" key="1">
    <source>
        <dbReference type="PROSITE-ProRule" id="PRU00339"/>
    </source>
</evidence>
<feature type="repeat" description="TPR" evidence="1">
    <location>
        <begin position="347"/>
        <end position="380"/>
    </location>
</feature>
<dbReference type="STRING" id="1307761.L21SP2_2644"/>